<proteinExistence type="predicted"/>
<protein>
    <submittedName>
        <fullName evidence="3">Ribonuclease H-like domain-containing protein</fullName>
    </submittedName>
</protein>
<accession>A0A9J6ZCU0</accession>
<dbReference type="SUPFAM" id="SSF53098">
    <property type="entry name" value="Ribonuclease H-like"/>
    <property type="match status" value="1"/>
</dbReference>
<dbReference type="InterPro" id="IPR038720">
    <property type="entry name" value="YprB_RNase_H-like_dom"/>
</dbReference>
<dbReference type="GO" id="GO:0003676">
    <property type="term" value="F:nucleic acid binding"/>
    <property type="evidence" value="ECO:0007669"/>
    <property type="project" value="InterPro"/>
</dbReference>
<name>A0A9J6ZCU0_9BACL</name>
<dbReference type="InterPro" id="IPR012337">
    <property type="entry name" value="RNaseH-like_sf"/>
</dbReference>
<feature type="region of interest" description="Disordered" evidence="1">
    <location>
        <begin position="1"/>
        <end position="24"/>
    </location>
</feature>
<sequence>MSSLKSRLHRLQGIKNDESSNEYTNSVTSVDNFQVVDRVSQEQTVVENQLLTAKEPYAEQWKALDVNLMSNEHGEFLMRTHRYDSSHYHGMHQLSEWQQVAHHLQAFFPDQQAHANNILFLDLETTGLGVGTGNIPFMIGLAFWENDTLIVQQALIRHPAEERAMLAHLHHLTKSYTHLISYNGKSFDWPLVHSRYVINGMRQEIWEPLHIDLLHPSRSLWRNTLESCKLSHIEEMRLGISRVEDVPGSEAPRLYFEYLSDGNPKILEGVFLHNEIDMLSLVSLATRFAHLLSDTEITHYVQQPSEPEEMVRTGLWLEKMGFTTYSEQLYTMAVHVPTTASNTLMLLAMRDKKQQNMARALTLWHRMVDHIGLFPQRDEIDAAIELSMYYEHKTKEFDEAYRYATIALEASLKHVNYSRRKQRSEQQHVLAIRKRLARLEKKQGINM</sequence>
<dbReference type="Pfam" id="PF13482">
    <property type="entry name" value="RNase_H_2"/>
    <property type="match status" value="1"/>
</dbReference>
<organism evidence="3 4">
    <name type="scientific">Candidatus Pristimantibacillus lignocellulolyticus</name>
    <dbReference type="NCBI Taxonomy" id="2994561"/>
    <lineage>
        <taxon>Bacteria</taxon>
        <taxon>Bacillati</taxon>
        <taxon>Bacillota</taxon>
        <taxon>Bacilli</taxon>
        <taxon>Bacillales</taxon>
        <taxon>Paenibacillaceae</taxon>
        <taxon>Candidatus Pristimantibacillus</taxon>
    </lineage>
</organism>
<dbReference type="PANTHER" id="PTHR38462">
    <property type="entry name" value="EXONUCLEASE-LIKE PROTEIN"/>
    <property type="match status" value="1"/>
</dbReference>
<dbReference type="Proteomes" id="UP001056756">
    <property type="component" value="Chromosome"/>
</dbReference>
<evidence type="ECO:0000256" key="1">
    <source>
        <dbReference type="SAM" id="MobiDB-lite"/>
    </source>
</evidence>
<evidence type="ECO:0000313" key="3">
    <source>
        <dbReference type="EMBL" id="URN93939.1"/>
    </source>
</evidence>
<dbReference type="PANTHER" id="PTHR38462:SF1">
    <property type="entry name" value="YPRB RIBONUCLEASE H-LIKE DOMAIN-CONTAINING PROTEIN"/>
    <property type="match status" value="1"/>
</dbReference>
<dbReference type="EMBL" id="CP097899">
    <property type="protein sequence ID" value="URN93939.1"/>
    <property type="molecule type" value="Genomic_DNA"/>
</dbReference>
<dbReference type="Gene3D" id="3.30.420.10">
    <property type="entry name" value="Ribonuclease H-like superfamily/Ribonuclease H"/>
    <property type="match status" value="1"/>
</dbReference>
<dbReference type="InterPro" id="IPR036397">
    <property type="entry name" value="RNaseH_sf"/>
</dbReference>
<dbReference type="KEGG" id="plig:NAG76_19245"/>
<feature type="domain" description="YprB ribonuclease H-like" evidence="2">
    <location>
        <begin position="119"/>
        <end position="287"/>
    </location>
</feature>
<feature type="compositionally biased region" description="Basic residues" evidence="1">
    <location>
        <begin position="1"/>
        <end position="12"/>
    </location>
</feature>
<evidence type="ECO:0000313" key="4">
    <source>
        <dbReference type="Proteomes" id="UP001056756"/>
    </source>
</evidence>
<reference evidence="3" key="1">
    <citation type="submission" date="2022-05" db="EMBL/GenBank/DDBJ databases">
        <title>Novel bacterial taxa in a minimal lignocellulolytic consortium and its capacity to transform plastics disclosed by genome-resolved metagenomics.</title>
        <authorList>
            <person name="Rodriguez C.A.D."/>
            <person name="Diaz-Garcia L."/>
            <person name="Herrera K."/>
            <person name="Tarazona N.A."/>
            <person name="Sproer C."/>
            <person name="Overmann J."/>
            <person name="Jimenez D.J."/>
        </authorList>
    </citation>
    <scope>NUCLEOTIDE SEQUENCE</scope>
    <source>
        <strain evidence="3">MAG5</strain>
    </source>
</reference>
<evidence type="ECO:0000259" key="2">
    <source>
        <dbReference type="Pfam" id="PF13482"/>
    </source>
</evidence>
<gene>
    <name evidence="3" type="ORF">NAG76_19245</name>
</gene>
<dbReference type="AlphaFoldDB" id="A0A9J6ZCU0"/>